<feature type="transmembrane region" description="Helical" evidence="3">
    <location>
        <begin position="24"/>
        <end position="42"/>
    </location>
</feature>
<dbReference type="FunFam" id="3.30.70.270:FF:000001">
    <property type="entry name" value="Diguanylate cyclase domain protein"/>
    <property type="match status" value="1"/>
</dbReference>
<evidence type="ECO:0000256" key="1">
    <source>
        <dbReference type="ARBA" id="ARBA00012528"/>
    </source>
</evidence>
<comment type="caution">
    <text evidence="5">The sequence shown here is derived from an EMBL/GenBank/DDBJ whole genome shotgun (WGS) entry which is preliminary data.</text>
</comment>
<dbReference type="GO" id="GO:0052621">
    <property type="term" value="F:diguanylate cyclase activity"/>
    <property type="evidence" value="ECO:0007669"/>
    <property type="project" value="UniProtKB-EC"/>
</dbReference>
<keyword evidence="3" id="KW-0812">Transmembrane</keyword>
<dbReference type="InterPro" id="IPR048435">
    <property type="entry name" value="MASE6"/>
</dbReference>
<accession>A0A371X4U4</accession>
<dbReference type="AlphaFoldDB" id="A0A371X4U4"/>
<dbReference type="CDD" id="cd01949">
    <property type="entry name" value="GGDEF"/>
    <property type="match status" value="1"/>
</dbReference>
<feature type="transmembrane region" description="Helical" evidence="3">
    <location>
        <begin position="151"/>
        <end position="171"/>
    </location>
</feature>
<dbReference type="InterPro" id="IPR029787">
    <property type="entry name" value="Nucleotide_cyclase"/>
</dbReference>
<evidence type="ECO:0000313" key="6">
    <source>
        <dbReference type="Proteomes" id="UP000264310"/>
    </source>
</evidence>
<dbReference type="PROSITE" id="PS50887">
    <property type="entry name" value="GGDEF"/>
    <property type="match status" value="1"/>
</dbReference>
<proteinExistence type="predicted"/>
<name>A0A371X4U4_9HYPH</name>
<feature type="transmembrane region" description="Helical" evidence="3">
    <location>
        <begin position="106"/>
        <end position="139"/>
    </location>
</feature>
<protein>
    <recommendedName>
        <fullName evidence="1">diguanylate cyclase</fullName>
        <ecNumber evidence="1">2.7.7.65</ecNumber>
    </recommendedName>
</protein>
<feature type="transmembrane region" description="Helical" evidence="3">
    <location>
        <begin position="48"/>
        <end position="68"/>
    </location>
</feature>
<keyword evidence="6" id="KW-1185">Reference proteome</keyword>
<organism evidence="5 6">
    <name type="scientific">Fulvimarina endophytica</name>
    <dbReference type="NCBI Taxonomy" id="2293836"/>
    <lineage>
        <taxon>Bacteria</taxon>
        <taxon>Pseudomonadati</taxon>
        <taxon>Pseudomonadota</taxon>
        <taxon>Alphaproteobacteria</taxon>
        <taxon>Hyphomicrobiales</taxon>
        <taxon>Aurantimonadaceae</taxon>
        <taxon>Fulvimarina</taxon>
    </lineage>
</organism>
<evidence type="ECO:0000313" key="5">
    <source>
        <dbReference type="EMBL" id="RFC64252.1"/>
    </source>
</evidence>
<reference evidence="5 6" key="1">
    <citation type="submission" date="2018-08" db="EMBL/GenBank/DDBJ databases">
        <title>Fulvimarina sp. 85, whole genome shotgun sequence.</title>
        <authorList>
            <person name="Tuo L."/>
        </authorList>
    </citation>
    <scope>NUCLEOTIDE SEQUENCE [LARGE SCALE GENOMIC DNA]</scope>
    <source>
        <strain evidence="5 6">85</strain>
    </source>
</reference>
<keyword evidence="3" id="KW-1133">Transmembrane helix</keyword>
<dbReference type="PANTHER" id="PTHR45138:SF9">
    <property type="entry name" value="DIGUANYLATE CYCLASE DGCM-RELATED"/>
    <property type="match status" value="1"/>
</dbReference>
<dbReference type="NCBIfam" id="TIGR00254">
    <property type="entry name" value="GGDEF"/>
    <property type="match status" value="1"/>
</dbReference>
<feature type="transmembrane region" description="Helical" evidence="3">
    <location>
        <begin position="75"/>
        <end position="94"/>
    </location>
</feature>
<dbReference type="EMBL" id="QURL01000003">
    <property type="protein sequence ID" value="RFC64252.1"/>
    <property type="molecule type" value="Genomic_DNA"/>
</dbReference>
<feature type="domain" description="GGDEF" evidence="4">
    <location>
        <begin position="216"/>
        <end position="347"/>
    </location>
</feature>
<dbReference type="SMART" id="SM00267">
    <property type="entry name" value="GGDEF"/>
    <property type="match status" value="1"/>
</dbReference>
<evidence type="ECO:0000259" key="4">
    <source>
        <dbReference type="PROSITE" id="PS50887"/>
    </source>
</evidence>
<keyword evidence="3" id="KW-0472">Membrane</keyword>
<dbReference type="InterPro" id="IPR000160">
    <property type="entry name" value="GGDEF_dom"/>
</dbReference>
<dbReference type="InterPro" id="IPR043128">
    <property type="entry name" value="Rev_trsase/Diguanyl_cyclase"/>
</dbReference>
<dbReference type="Gene3D" id="3.30.70.270">
    <property type="match status" value="1"/>
</dbReference>
<dbReference type="SUPFAM" id="SSF55073">
    <property type="entry name" value="Nucleotide cyclase"/>
    <property type="match status" value="1"/>
</dbReference>
<evidence type="ECO:0000256" key="3">
    <source>
        <dbReference type="SAM" id="Phobius"/>
    </source>
</evidence>
<dbReference type="Pfam" id="PF20966">
    <property type="entry name" value="MASE6"/>
    <property type="match status" value="1"/>
</dbReference>
<evidence type="ECO:0000256" key="2">
    <source>
        <dbReference type="ARBA" id="ARBA00034247"/>
    </source>
</evidence>
<gene>
    <name evidence="5" type="ORF">DYI37_07890</name>
</gene>
<dbReference type="Proteomes" id="UP000264310">
    <property type="component" value="Unassembled WGS sequence"/>
</dbReference>
<dbReference type="PANTHER" id="PTHR45138">
    <property type="entry name" value="REGULATORY COMPONENTS OF SENSORY TRANSDUCTION SYSTEM"/>
    <property type="match status" value="1"/>
</dbReference>
<dbReference type="EC" id="2.7.7.65" evidence="1"/>
<dbReference type="InterPro" id="IPR050469">
    <property type="entry name" value="Diguanylate_Cyclase"/>
</dbReference>
<dbReference type="Pfam" id="PF00990">
    <property type="entry name" value="GGDEF"/>
    <property type="match status" value="1"/>
</dbReference>
<sequence length="347" mass="38123">MPMTQTTLPRASIFDTSEAYRRTVLLGLFLFTAAFGLVFSALNYVNGNFVAVAAELGMAAFALSLIPVVRKTNRLLLWSFLYLVLFNSAMMLIISTPQVSNSVFAWVLLIPILSLMLLGRALGSAMTVVFLSIAFVLYYRRFGGDADYGTHASLLDVAGVALCIFGFSYAYETSRARAEEALKHRALTDPLTDLGNRAAFYQRFGAEIARFERHRTGYGIVLLDIDHFKAINDRYGHETGDEVLKRLSTILSQSAGRKGEAFRYGGEEFCVLLPEVSPVEAAGIAETLRKTIETAHLRHEGHRIAFTASIGVAAVPGDGTELRRILHVADERLYEAKARGRNAVVAG</sequence>
<comment type="catalytic activity">
    <reaction evidence="2">
        <text>2 GTP = 3',3'-c-di-GMP + 2 diphosphate</text>
        <dbReference type="Rhea" id="RHEA:24898"/>
        <dbReference type="ChEBI" id="CHEBI:33019"/>
        <dbReference type="ChEBI" id="CHEBI:37565"/>
        <dbReference type="ChEBI" id="CHEBI:58805"/>
        <dbReference type="EC" id="2.7.7.65"/>
    </reaction>
</comment>